<gene>
    <name evidence="4" type="primary">20204660</name>
    <name evidence="3" type="ORF">HELRODRAFT_173726</name>
</gene>
<feature type="compositionally biased region" description="Low complexity" evidence="1">
    <location>
        <begin position="313"/>
        <end position="326"/>
    </location>
</feature>
<dbReference type="InterPro" id="IPR036420">
    <property type="entry name" value="BRCT_dom_sf"/>
</dbReference>
<dbReference type="SUPFAM" id="SSF52113">
    <property type="entry name" value="BRCT domain"/>
    <property type="match status" value="1"/>
</dbReference>
<dbReference type="GeneID" id="20204660"/>
<feature type="region of interest" description="Disordered" evidence="1">
    <location>
        <begin position="1"/>
        <end position="33"/>
    </location>
</feature>
<dbReference type="PANTHER" id="PTHR14625:SF3">
    <property type="entry name" value="MICROCEPHALIN"/>
    <property type="match status" value="1"/>
</dbReference>
<feature type="compositionally biased region" description="Low complexity" evidence="1">
    <location>
        <begin position="434"/>
        <end position="469"/>
    </location>
</feature>
<dbReference type="EMBL" id="KB096633">
    <property type="protein sequence ID" value="ESO03430.1"/>
    <property type="molecule type" value="Genomic_DNA"/>
</dbReference>
<reference evidence="3 5" key="2">
    <citation type="journal article" date="2013" name="Nature">
        <title>Insights into bilaterian evolution from three spiralian genomes.</title>
        <authorList>
            <person name="Simakov O."/>
            <person name="Marletaz F."/>
            <person name="Cho S.J."/>
            <person name="Edsinger-Gonzales E."/>
            <person name="Havlak P."/>
            <person name="Hellsten U."/>
            <person name="Kuo D.H."/>
            <person name="Larsson T."/>
            <person name="Lv J."/>
            <person name="Arendt D."/>
            <person name="Savage R."/>
            <person name="Osoegawa K."/>
            <person name="de Jong P."/>
            <person name="Grimwood J."/>
            <person name="Chapman J.A."/>
            <person name="Shapiro H."/>
            <person name="Aerts A."/>
            <person name="Otillar R.P."/>
            <person name="Terry A.Y."/>
            <person name="Boore J.L."/>
            <person name="Grigoriev I.V."/>
            <person name="Lindberg D.R."/>
            <person name="Seaver E.C."/>
            <person name="Weisblat D.A."/>
            <person name="Putnam N.H."/>
            <person name="Rokhsar D.S."/>
        </authorList>
    </citation>
    <scope>NUCLEOTIDE SEQUENCE</scope>
</reference>
<dbReference type="Proteomes" id="UP000015101">
    <property type="component" value="Unassembled WGS sequence"/>
</dbReference>
<reference evidence="4" key="3">
    <citation type="submission" date="2015-06" db="UniProtKB">
        <authorList>
            <consortium name="EnsemblMetazoa"/>
        </authorList>
    </citation>
    <scope>IDENTIFICATION</scope>
</reference>
<sequence>MDNCENVTSESAKTPKTSNLIPDQVVSDESSPASAIPTSEILKGVTAYVDVHALKHNYSSTFATELIELGANVSKRMTPDVTHVVFKDGSRRTVKAAMRRNLPLVNTVWVDNCRKKHRREDEMLYLARIPPKKDDWPYWLRLFKRYGILQYHNKPQKPASERRYSRRRRLMDDDDDDDVGSTDRRKNGANDDEYNEEDFKKFMAKWKKIIGERKYLFSSSSEEEDDDAAAAADDDKCDEGFHKISDSFLKQSNPSSGKDGDRKEDDVYNDDEDEDGENGWKKLGKDKLSCRLFGSTSSTPNNYKNNSNRRDNINNGNMNSSSKAAVASSSSTSLNLSISQDDELYFAPLLQRCKALMKRNKKNMSMTKSLNATLNTTDIDDSIITNDVDTTTATAAAAATNPTTATTLTPPPAKFISPVKMVQGKLNFKKNGENNVTTTNTNNNDNNNNDNNNNNFNNNDNNTNKNSDSNTDKGSMISEQDANCLGIIGYILKANDDVKSISNCDAITTTATAATTAATTTSSAAAIFPSLQNLKINSEQKKQEEVDGLTVLSNEIFTDNDNRYCNINNHSTSNESIITHDSDNVSNERYDESIESTNETITPKNNESSIRQSNKRKSSAPKKFQDKKIKLDEDNYENFLDLLKENSYNESDEVNAEHLTNYTTLASSLPKHQTNFNIATSLMPRHQINFDSAGSTLPEHKTKFNLAASTMSKHQANFTAASSTLPKKHQSNLNVNTSASSNNQTNLNLKSYGALSATNNDEDDEDADDDGEDNDDDNNYNNNNNNNNNNNISVISISDDDNCDVKNVLIVNNGNSFIGSNACTGTNNKNNNNYNNNNKRNNNNKLRPSGILAGNLFLAVIALKTSEFMTRN</sequence>
<evidence type="ECO:0000313" key="4">
    <source>
        <dbReference type="EnsemblMetazoa" id="HelroP173726"/>
    </source>
</evidence>
<proteinExistence type="predicted"/>
<feature type="region of interest" description="Disordered" evidence="1">
    <location>
        <begin position="718"/>
        <end position="789"/>
    </location>
</feature>
<dbReference type="KEGG" id="hro:HELRODRAFT_173726"/>
<feature type="compositionally biased region" description="Polar residues" evidence="1">
    <location>
        <begin position="595"/>
        <end position="612"/>
    </location>
</feature>
<dbReference type="HOGENOM" id="CLU_329369_0_0_1"/>
<feature type="region of interest" description="Disordered" evidence="1">
    <location>
        <begin position="579"/>
        <end position="625"/>
    </location>
</feature>
<feature type="compositionally biased region" description="Low complexity" evidence="1">
    <location>
        <begin position="296"/>
        <end position="306"/>
    </location>
</feature>
<protein>
    <recommendedName>
        <fullName evidence="2">BRCT domain-containing protein</fullName>
    </recommendedName>
</protein>
<dbReference type="InParanoid" id="T1F761"/>
<name>T1F761_HELRO</name>
<evidence type="ECO:0000259" key="2">
    <source>
        <dbReference type="PROSITE" id="PS50172"/>
    </source>
</evidence>
<feature type="compositionally biased region" description="Low complexity" evidence="1">
    <location>
        <begin position="827"/>
        <end position="845"/>
    </location>
</feature>
<dbReference type="PROSITE" id="PS50172">
    <property type="entry name" value="BRCT"/>
    <property type="match status" value="1"/>
</dbReference>
<dbReference type="EMBL" id="AMQM01004687">
    <property type="status" value="NOT_ANNOTATED_CDS"/>
    <property type="molecule type" value="Genomic_DNA"/>
</dbReference>
<dbReference type="OrthoDB" id="10063861at2759"/>
<accession>T1F761</accession>
<dbReference type="PANTHER" id="PTHR14625">
    <property type="entry name" value="MICROCEPHALIN"/>
    <property type="match status" value="1"/>
</dbReference>
<dbReference type="STRING" id="6412.T1F761"/>
<feature type="compositionally biased region" description="Basic and acidic residues" evidence="1">
    <location>
        <begin position="579"/>
        <end position="592"/>
    </location>
</feature>
<dbReference type="eggNOG" id="ENOG502SARH">
    <property type="taxonomic scope" value="Eukaryota"/>
</dbReference>
<feature type="region of interest" description="Disordered" evidence="1">
    <location>
        <begin position="244"/>
        <end position="280"/>
    </location>
</feature>
<dbReference type="InterPro" id="IPR001357">
    <property type="entry name" value="BRCT_dom"/>
</dbReference>
<feature type="region of interest" description="Disordered" evidence="1">
    <location>
        <begin position="154"/>
        <end position="192"/>
    </location>
</feature>
<organism evidence="4 5">
    <name type="scientific">Helobdella robusta</name>
    <name type="common">Californian leech</name>
    <dbReference type="NCBI Taxonomy" id="6412"/>
    <lineage>
        <taxon>Eukaryota</taxon>
        <taxon>Metazoa</taxon>
        <taxon>Spiralia</taxon>
        <taxon>Lophotrochozoa</taxon>
        <taxon>Annelida</taxon>
        <taxon>Clitellata</taxon>
        <taxon>Hirudinea</taxon>
        <taxon>Rhynchobdellida</taxon>
        <taxon>Glossiphoniidae</taxon>
        <taxon>Helobdella</taxon>
    </lineage>
</organism>
<keyword evidence="5" id="KW-1185">Reference proteome</keyword>
<feature type="region of interest" description="Disordered" evidence="1">
    <location>
        <begin position="429"/>
        <end position="475"/>
    </location>
</feature>
<dbReference type="Pfam" id="PF12738">
    <property type="entry name" value="PTCB-BRCT"/>
    <property type="match status" value="1"/>
</dbReference>
<dbReference type="InterPro" id="IPR022047">
    <property type="entry name" value="Microcephalin-like"/>
</dbReference>
<feature type="compositionally biased region" description="Polar residues" evidence="1">
    <location>
        <begin position="718"/>
        <end position="749"/>
    </location>
</feature>
<feature type="region of interest" description="Disordered" evidence="1">
    <location>
        <begin position="821"/>
        <end position="845"/>
    </location>
</feature>
<evidence type="ECO:0000313" key="3">
    <source>
        <dbReference type="EMBL" id="ESO03430.1"/>
    </source>
</evidence>
<feature type="compositionally biased region" description="Acidic residues" evidence="1">
    <location>
        <begin position="267"/>
        <end position="277"/>
    </location>
</feature>
<dbReference type="GO" id="GO:0000278">
    <property type="term" value="P:mitotic cell cycle"/>
    <property type="evidence" value="ECO:0000318"/>
    <property type="project" value="GO_Central"/>
</dbReference>
<feature type="domain" description="BRCT" evidence="2">
    <location>
        <begin position="37"/>
        <end position="127"/>
    </location>
</feature>
<dbReference type="CTD" id="20204660"/>
<feature type="compositionally biased region" description="Low complexity" evidence="1">
    <location>
        <begin position="779"/>
        <end position="789"/>
    </location>
</feature>
<feature type="compositionally biased region" description="Acidic residues" evidence="1">
    <location>
        <begin position="760"/>
        <end position="778"/>
    </location>
</feature>
<dbReference type="AlphaFoldDB" id="T1F761"/>
<dbReference type="RefSeq" id="XP_009018578.1">
    <property type="nucleotide sequence ID" value="XM_009020330.1"/>
</dbReference>
<dbReference type="Gene3D" id="3.40.50.10190">
    <property type="entry name" value="BRCT domain"/>
    <property type="match status" value="1"/>
</dbReference>
<dbReference type="CDD" id="cd17716">
    <property type="entry name" value="BRCT_microcephalin_rpt1"/>
    <property type="match status" value="1"/>
</dbReference>
<evidence type="ECO:0000313" key="5">
    <source>
        <dbReference type="Proteomes" id="UP000015101"/>
    </source>
</evidence>
<dbReference type="SMART" id="SM00292">
    <property type="entry name" value="BRCT"/>
    <property type="match status" value="1"/>
</dbReference>
<reference evidence="5" key="1">
    <citation type="submission" date="2012-12" db="EMBL/GenBank/DDBJ databases">
        <authorList>
            <person name="Hellsten U."/>
            <person name="Grimwood J."/>
            <person name="Chapman J.A."/>
            <person name="Shapiro H."/>
            <person name="Aerts A."/>
            <person name="Otillar R.P."/>
            <person name="Terry A.Y."/>
            <person name="Boore J.L."/>
            <person name="Simakov O."/>
            <person name="Marletaz F."/>
            <person name="Cho S.-J."/>
            <person name="Edsinger-Gonzales E."/>
            <person name="Havlak P."/>
            <person name="Kuo D.-H."/>
            <person name="Larsson T."/>
            <person name="Lv J."/>
            <person name="Arendt D."/>
            <person name="Savage R."/>
            <person name="Osoegawa K."/>
            <person name="de Jong P."/>
            <person name="Lindberg D.R."/>
            <person name="Seaver E.C."/>
            <person name="Weisblat D.A."/>
            <person name="Putnam N.H."/>
            <person name="Grigoriev I.V."/>
            <person name="Rokhsar D.S."/>
        </authorList>
    </citation>
    <scope>NUCLEOTIDE SEQUENCE</scope>
</reference>
<evidence type="ECO:0000256" key="1">
    <source>
        <dbReference type="SAM" id="MobiDB-lite"/>
    </source>
</evidence>
<feature type="region of interest" description="Disordered" evidence="1">
    <location>
        <begin position="296"/>
        <end position="326"/>
    </location>
</feature>
<dbReference type="EnsemblMetazoa" id="HelroT173726">
    <property type="protein sequence ID" value="HelroP173726"/>
    <property type="gene ID" value="HelroG173726"/>
</dbReference>